<reference evidence="1" key="1">
    <citation type="submission" date="2021-02" db="EMBL/GenBank/DDBJ databases">
        <authorList>
            <person name="Dougan E. K."/>
            <person name="Rhodes N."/>
            <person name="Thang M."/>
            <person name="Chan C."/>
        </authorList>
    </citation>
    <scope>NUCLEOTIDE SEQUENCE</scope>
</reference>
<evidence type="ECO:0000313" key="1">
    <source>
        <dbReference type="EMBL" id="CAE8715597.1"/>
    </source>
</evidence>
<evidence type="ECO:0000313" key="2">
    <source>
        <dbReference type="Proteomes" id="UP000626109"/>
    </source>
</evidence>
<sequence length="325" mass="37230">EMGLAMKLEPSCGQRMPRRPPYTRLVLATAAATWLCGHVALQLQPVFVAMAPANRLAPATGTLARARTAMFGHMMAARTTYEDLDPEVRELAERVNELLETGGARMWRTYCKTELKSQVFDPRRQSVENLRSFLDFYRPDLQELKRLFKIQPPSVYLFKQFIFDQDMSVNSQLTDVPPPWVRKFLNMYNEGDVYEVTVASAALQAEVKELTKDSTSYMAWHWKKFCFQRSFGVSMPDAVPAEIIKNFLKEYHAGSFGELAMTDDELTSQVNEVLRAGGGDAWRTFVDEQEVESMRNPKRFPAYIVRDFLSQIEFEDEDDNSGFTP</sequence>
<dbReference type="AlphaFoldDB" id="A0A813KUZ6"/>
<feature type="non-terminal residue" evidence="1">
    <location>
        <position position="1"/>
    </location>
</feature>
<organism evidence="1 2">
    <name type="scientific">Polarella glacialis</name>
    <name type="common">Dinoflagellate</name>
    <dbReference type="NCBI Taxonomy" id="89957"/>
    <lineage>
        <taxon>Eukaryota</taxon>
        <taxon>Sar</taxon>
        <taxon>Alveolata</taxon>
        <taxon>Dinophyceae</taxon>
        <taxon>Suessiales</taxon>
        <taxon>Suessiaceae</taxon>
        <taxon>Polarella</taxon>
    </lineage>
</organism>
<accession>A0A813KUZ6</accession>
<proteinExistence type="predicted"/>
<protein>
    <submittedName>
        <fullName evidence="1">Uncharacterized protein</fullName>
    </submittedName>
</protein>
<dbReference type="EMBL" id="CAJNNW010032824">
    <property type="protein sequence ID" value="CAE8715597.1"/>
    <property type="molecule type" value="Genomic_DNA"/>
</dbReference>
<gene>
    <name evidence="1" type="ORF">PGLA2088_LOCUS38641</name>
</gene>
<dbReference type="Proteomes" id="UP000626109">
    <property type="component" value="Unassembled WGS sequence"/>
</dbReference>
<name>A0A813KUZ6_POLGL</name>
<comment type="caution">
    <text evidence="1">The sequence shown here is derived from an EMBL/GenBank/DDBJ whole genome shotgun (WGS) entry which is preliminary data.</text>
</comment>